<dbReference type="InterPro" id="IPR012349">
    <property type="entry name" value="Split_barrel_FMN-bd"/>
</dbReference>
<gene>
    <name evidence="2" type="ORF">PR018_10195</name>
</gene>
<evidence type="ECO:0000313" key="3">
    <source>
        <dbReference type="Proteomes" id="UP000318939"/>
    </source>
</evidence>
<evidence type="ECO:0000259" key="1">
    <source>
        <dbReference type="Pfam" id="PF13883"/>
    </source>
</evidence>
<reference evidence="2" key="2">
    <citation type="journal article" date="2023" name="MicrobiologyOpen">
        <title>Genomics of the tumorigenes clade of the family Rhizobiaceae and description of Rhizobium rhododendri sp. nov.</title>
        <authorList>
            <person name="Kuzmanovic N."/>
            <person name="diCenzo G.C."/>
            <person name="Bunk B."/>
            <person name="Sproeer C."/>
            <person name="Fruehling A."/>
            <person name="Neumann-Schaal M."/>
            <person name="Overmann J."/>
            <person name="Smalla K."/>
        </authorList>
    </citation>
    <scope>NUCLEOTIDE SEQUENCE</scope>
    <source>
        <strain evidence="2">Rho-6.2</strain>
    </source>
</reference>
<protein>
    <submittedName>
        <fullName evidence="2">Pyridoxamine 5'-phosphate oxidase family protein</fullName>
    </submittedName>
</protein>
<dbReference type="Gene3D" id="2.30.110.10">
    <property type="entry name" value="Electron Transport, Fmn-binding Protein, Chain A"/>
    <property type="match status" value="1"/>
</dbReference>
<accession>A0ABY8ICY9</accession>
<dbReference type="RefSeq" id="WP_224127765.1">
    <property type="nucleotide sequence ID" value="NZ_CP117267.1"/>
</dbReference>
<dbReference type="InterPro" id="IPR037119">
    <property type="entry name" value="Haem_oxidase_HugZ-like_sf"/>
</dbReference>
<evidence type="ECO:0000313" key="2">
    <source>
        <dbReference type="EMBL" id="WFS21554.1"/>
    </source>
</evidence>
<name>A0ABY8ICY9_9HYPH</name>
<dbReference type="SUPFAM" id="SSF50475">
    <property type="entry name" value="FMN-binding split barrel"/>
    <property type="match status" value="1"/>
</dbReference>
<dbReference type="InterPro" id="IPR055343">
    <property type="entry name" value="CREG_beta-barrel"/>
</dbReference>
<organism evidence="2 3">
    <name type="scientific">Rhizobium rhododendri</name>
    <dbReference type="NCBI Taxonomy" id="2506430"/>
    <lineage>
        <taxon>Bacteria</taxon>
        <taxon>Pseudomonadati</taxon>
        <taxon>Pseudomonadota</taxon>
        <taxon>Alphaproteobacteria</taxon>
        <taxon>Hyphomicrobiales</taxon>
        <taxon>Rhizobiaceae</taxon>
        <taxon>Rhizobium/Agrobacterium group</taxon>
        <taxon>Rhizobium</taxon>
    </lineage>
</organism>
<reference evidence="2" key="1">
    <citation type="journal article" date="2019" name="Phytopathology">
        <title>A Novel Group of Rhizobium tumorigenes-Like Agrobacteria Associated with Crown Gall Disease of Rhododendron and Blueberry.</title>
        <authorList>
            <person name="Kuzmanovic N."/>
            <person name="Behrens P."/>
            <person name="Idczak E."/>
            <person name="Wagner S."/>
            <person name="Gotz M."/>
            <person name="Sproer C."/>
            <person name="Bunk B."/>
            <person name="Overmann J."/>
            <person name="Smalla K."/>
        </authorList>
    </citation>
    <scope>NUCLEOTIDE SEQUENCE</scope>
    <source>
        <strain evidence="2">Rho-6.2</strain>
    </source>
</reference>
<feature type="domain" description="CREG-like beta-barrel" evidence="1">
    <location>
        <begin position="21"/>
        <end position="157"/>
    </location>
</feature>
<dbReference type="Gene3D" id="3.20.180.10">
    <property type="entry name" value="PNP-oxidase-like"/>
    <property type="match status" value="1"/>
</dbReference>
<dbReference type="Pfam" id="PF13883">
    <property type="entry name" value="CREG_beta-barrel"/>
    <property type="match status" value="1"/>
</dbReference>
<dbReference type="EMBL" id="CP117267">
    <property type="protein sequence ID" value="WFS21554.1"/>
    <property type="molecule type" value="Genomic_DNA"/>
</dbReference>
<dbReference type="Proteomes" id="UP000318939">
    <property type="component" value="Chromosome"/>
</dbReference>
<keyword evidence="3" id="KW-1185">Reference proteome</keyword>
<proteinExistence type="predicted"/>
<sequence>MATEKPRSVLRETDEDARRLGRILMRSAPYAAMAVIAPDTGFPAISRVLVGTAWDGVPVILVSTLSAHTKALQADPRASLLTGEPGKGDPLAHARLSVECLGEQVARDTREHHLLRDRFLARHPRARLYIDFTDFQFFRLVPQAASLNGGFGKAYRLSGDDLVIRGVLPEPEAAVWRAGVQDLLGAYPHLATHIAATLKLEKHEACHIYGADLAGFDLFWGDKLLRYEFSEPVQDLADLEFVIAKIANRVP</sequence>